<dbReference type="EMBL" id="CAJNNV010026455">
    <property type="protein sequence ID" value="CAE8618231.1"/>
    <property type="molecule type" value="Genomic_DNA"/>
</dbReference>
<accession>A0A813G5V1</accession>
<comment type="caution">
    <text evidence="5">The sequence shown here is derived from an EMBL/GenBank/DDBJ whole genome shotgun (WGS) entry which is preliminary data.</text>
</comment>
<keyword evidence="6" id="KW-1185">Reference proteome</keyword>
<dbReference type="Gene3D" id="3.30.70.330">
    <property type="match status" value="1"/>
</dbReference>
<gene>
    <name evidence="5" type="ORF">PGLA1383_LOCUS35868</name>
</gene>
<dbReference type="GO" id="GO:0005737">
    <property type="term" value="C:cytoplasm"/>
    <property type="evidence" value="ECO:0007669"/>
    <property type="project" value="TreeGrafter"/>
</dbReference>
<feature type="region of interest" description="Disordered" evidence="3">
    <location>
        <begin position="159"/>
        <end position="268"/>
    </location>
</feature>
<dbReference type="InterPro" id="IPR000504">
    <property type="entry name" value="RRM_dom"/>
</dbReference>
<evidence type="ECO:0000259" key="4">
    <source>
        <dbReference type="PROSITE" id="PS50102"/>
    </source>
</evidence>
<evidence type="ECO:0000256" key="3">
    <source>
        <dbReference type="SAM" id="MobiDB-lite"/>
    </source>
</evidence>
<evidence type="ECO:0000256" key="2">
    <source>
        <dbReference type="PROSITE-ProRule" id="PRU00176"/>
    </source>
</evidence>
<evidence type="ECO:0000313" key="6">
    <source>
        <dbReference type="Proteomes" id="UP000654075"/>
    </source>
</evidence>
<protein>
    <recommendedName>
        <fullName evidence="4">RRM domain-containing protein</fullName>
    </recommendedName>
</protein>
<organism evidence="5 6">
    <name type="scientific">Polarella glacialis</name>
    <name type="common">Dinoflagellate</name>
    <dbReference type="NCBI Taxonomy" id="89957"/>
    <lineage>
        <taxon>Eukaryota</taxon>
        <taxon>Sar</taxon>
        <taxon>Alveolata</taxon>
        <taxon>Dinophyceae</taxon>
        <taxon>Suessiales</taxon>
        <taxon>Suessiaceae</taxon>
        <taxon>Polarella</taxon>
    </lineage>
</organism>
<evidence type="ECO:0000256" key="1">
    <source>
        <dbReference type="ARBA" id="ARBA00022884"/>
    </source>
</evidence>
<feature type="compositionally biased region" description="Pro residues" evidence="3">
    <location>
        <begin position="247"/>
        <end position="261"/>
    </location>
</feature>
<dbReference type="SUPFAM" id="SSF54928">
    <property type="entry name" value="RNA-binding domain, RBD"/>
    <property type="match status" value="1"/>
</dbReference>
<name>A0A813G5V1_POLGL</name>
<dbReference type="CDD" id="cd00590">
    <property type="entry name" value="RRM_SF"/>
    <property type="match status" value="1"/>
</dbReference>
<dbReference type="Proteomes" id="UP000654075">
    <property type="component" value="Unassembled WGS sequence"/>
</dbReference>
<dbReference type="GO" id="GO:0005634">
    <property type="term" value="C:nucleus"/>
    <property type="evidence" value="ECO:0007669"/>
    <property type="project" value="TreeGrafter"/>
</dbReference>
<dbReference type="PROSITE" id="PS50102">
    <property type="entry name" value="RRM"/>
    <property type="match status" value="1"/>
</dbReference>
<dbReference type="InterPro" id="IPR035979">
    <property type="entry name" value="RBD_domain_sf"/>
</dbReference>
<keyword evidence="1 2" id="KW-0694">RNA-binding</keyword>
<dbReference type="SMART" id="SM00360">
    <property type="entry name" value="RRM"/>
    <property type="match status" value="1"/>
</dbReference>
<feature type="domain" description="RRM" evidence="4">
    <location>
        <begin position="77"/>
        <end position="150"/>
    </location>
</feature>
<reference evidence="5" key="1">
    <citation type="submission" date="2021-02" db="EMBL/GenBank/DDBJ databases">
        <authorList>
            <person name="Dougan E. K."/>
            <person name="Rhodes N."/>
            <person name="Thang M."/>
            <person name="Chan C."/>
        </authorList>
    </citation>
    <scope>NUCLEOTIDE SEQUENCE</scope>
</reference>
<proteinExistence type="predicted"/>
<dbReference type="InterPro" id="IPR050374">
    <property type="entry name" value="RRT5_SRSF_SR"/>
</dbReference>
<feature type="compositionally biased region" description="Low complexity" evidence="3">
    <location>
        <begin position="228"/>
        <end position="246"/>
    </location>
</feature>
<sequence>MPKSKGGGGDSALAEPASGRARRRGPRGSEAGELRSARKSEDDGRRLADPNYEKDRSGHEKITPGPLSDGFKERSERTVYISRLPPQVTSKHDVADAFGKLGLHVDHIHVRTDRKFGFVHFKQEAHAVAAIGVRMVNICGSRVEVRSAVEEAPVRKRAFSPGAERHSRGPGLAAPNKIRRGFGDRPDRGMPPPPMHGPGGSSSSSFGRAPPPPRLPPHGRGPRPPASAPAIPWHGNNRSSGPMAAPAAPPPPGRRPPPRPSCAPHLLR</sequence>
<dbReference type="PANTHER" id="PTHR23003">
    <property type="entry name" value="RNA RECOGNITION MOTIF RRM DOMAIN CONTAINING PROTEIN"/>
    <property type="match status" value="1"/>
</dbReference>
<dbReference type="GO" id="GO:0003729">
    <property type="term" value="F:mRNA binding"/>
    <property type="evidence" value="ECO:0007669"/>
    <property type="project" value="TreeGrafter"/>
</dbReference>
<feature type="compositionally biased region" description="Gly residues" evidence="3">
    <location>
        <begin position="1"/>
        <end position="10"/>
    </location>
</feature>
<dbReference type="InterPro" id="IPR012677">
    <property type="entry name" value="Nucleotide-bd_a/b_plait_sf"/>
</dbReference>
<evidence type="ECO:0000313" key="5">
    <source>
        <dbReference type="EMBL" id="CAE8618231.1"/>
    </source>
</evidence>
<feature type="compositionally biased region" description="Basic and acidic residues" evidence="3">
    <location>
        <begin position="30"/>
        <end position="62"/>
    </location>
</feature>
<dbReference type="Pfam" id="PF00076">
    <property type="entry name" value="RRM_1"/>
    <property type="match status" value="1"/>
</dbReference>
<dbReference type="OrthoDB" id="78437at2759"/>
<dbReference type="AlphaFoldDB" id="A0A813G5V1"/>
<feature type="region of interest" description="Disordered" evidence="3">
    <location>
        <begin position="1"/>
        <end position="73"/>
    </location>
</feature>